<dbReference type="EMBL" id="CM055738">
    <property type="protein sequence ID" value="KAJ8005157.1"/>
    <property type="molecule type" value="Genomic_DNA"/>
</dbReference>
<keyword evidence="2" id="KW-1185">Reference proteome</keyword>
<organism evidence="1 2">
    <name type="scientific">Dallia pectoralis</name>
    <name type="common">Alaska blackfish</name>
    <dbReference type="NCBI Taxonomy" id="75939"/>
    <lineage>
        <taxon>Eukaryota</taxon>
        <taxon>Metazoa</taxon>
        <taxon>Chordata</taxon>
        <taxon>Craniata</taxon>
        <taxon>Vertebrata</taxon>
        <taxon>Euteleostomi</taxon>
        <taxon>Actinopterygii</taxon>
        <taxon>Neopterygii</taxon>
        <taxon>Teleostei</taxon>
        <taxon>Protacanthopterygii</taxon>
        <taxon>Esociformes</taxon>
        <taxon>Umbridae</taxon>
        <taxon>Dallia</taxon>
    </lineage>
</organism>
<evidence type="ECO:0000313" key="1">
    <source>
        <dbReference type="EMBL" id="KAJ8005157.1"/>
    </source>
</evidence>
<dbReference type="Proteomes" id="UP001157502">
    <property type="component" value="Chromosome 11"/>
</dbReference>
<proteinExistence type="predicted"/>
<evidence type="ECO:0000313" key="2">
    <source>
        <dbReference type="Proteomes" id="UP001157502"/>
    </source>
</evidence>
<gene>
    <name evidence="1" type="ORF">DPEC_G00143730</name>
</gene>
<comment type="caution">
    <text evidence="1">The sequence shown here is derived from an EMBL/GenBank/DDBJ whole genome shotgun (WGS) entry which is preliminary data.</text>
</comment>
<protein>
    <submittedName>
        <fullName evidence="1">Uncharacterized protein</fullName>
    </submittedName>
</protein>
<reference evidence="1" key="1">
    <citation type="submission" date="2021-05" db="EMBL/GenBank/DDBJ databases">
        <authorList>
            <person name="Pan Q."/>
            <person name="Jouanno E."/>
            <person name="Zahm M."/>
            <person name="Klopp C."/>
            <person name="Cabau C."/>
            <person name="Louis A."/>
            <person name="Berthelot C."/>
            <person name="Parey E."/>
            <person name="Roest Crollius H."/>
            <person name="Montfort J."/>
            <person name="Robinson-Rechavi M."/>
            <person name="Bouchez O."/>
            <person name="Lampietro C."/>
            <person name="Lopez Roques C."/>
            <person name="Donnadieu C."/>
            <person name="Postlethwait J."/>
            <person name="Bobe J."/>
            <person name="Dillon D."/>
            <person name="Chandos A."/>
            <person name="von Hippel F."/>
            <person name="Guiguen Y."/>
        </authorList>
    </citation>
    <scope>NUCLEOTIDE SEQUENCE</scope>
    <source>
        <strain evidence="1">YG-Jan2019</strain>
    </source>
</reference>
<sequence length="240" mass="27948">MYTTAVTRSWTNLEVGKLSPIVTKGTKVNVRDLESREYCDETKLWEKKCSSEHQRFGKFFQNKADELEMLKFFHESNPVEPESGGTRTTSYTKSNKVEYGFLSGQLDFLAKIQKKGEAADKNKYKQRIIECKSTEGDMVNNLYTMTSNGEAVIDRTHKYCYQVYTYMYILSKQTDSQMEEAVMIVRHYHQGGKPPRDIHWSYLKMEPAVQTEIDKLRIYCQTEALACYLALLKLIFLKET</sequence>
<name>A0ACC2GNM2_DALPE</name>
<accession>A0ACC2GNM2</accession>